<evidence type="ECO:0000256" key="1">
    <source>
        <dbReference type="ARBA" id="ARBA00022801"/>
    </source>
</evidence>
<evidence type="ECO:0000256" key="2">
    <source>
        <dbReference type="SAM" id="SignalP"/>
    </source>
</evidence>
<keyword evidence="1" id="KW-0378">Hydrolase</keyword>
<feature type="chain" id="PRO_5037735614" evidence="2">
    <location>
        <begin position="22"/>
        <end position="664"/>
    </location>
</feature>
<dbReference type="Pfam" id="PF00326">
    <property type="entry name" value="Peptidase_S9"/>
    <property type="match status" value="1"/>
</dbReference>
<dbReference type="AlphaFoldDB" id="A0A937SI63"/>
<dbReference type="PRINTS" id="PR00862">
    <property type="entry name" value="PROLIGOPTASE"/>
</dbReference>
<dbReference type="EMBL" id="JADHSG010000015">
    <property type="protein sequence ID" value="MBL6903775.1"/>
    <property type="molecule type" value="Genomic_DNA"/>
</dbReference>
<dbReference type="PANTHER" id="PTHR42776:SF27">
    <property type="entry name" value="DIPEPTIDYL PEPTIDASE FAMILY MEMBER 6"/>
    <property type="match status" value="1"/>
</dbReference>
<proteinExistence type="predicted"/>
<name>A0A937SI63_9GAMM</name>
<dbReference type="InterPro" id="IPR001375">
    <property type="entry name" value="Peptidase_S9_cat"/>
</dbReference>
<dbReference type="SUPFAM" id="SSF53474">
    <property type="entry name" value="alpha/beta-Hydrolases"/>
    <property type="match status" value="1"/>
</dbReference>
<comment type="caution">
    <text evidence="4">The sequence shown here is derived from an EMBL/GenBank/DDBJ whole genome shotgun (WGS) entry which is preliminary data.</text>
</comment>
<feature type="signal peptide" evidence="2">
    <location>
        <begin position="1"/>
        <end position="21"/>
    </location>
</feature>
<sequence>MKNLLLAFLFFASFTTLNVNANDNIPIEHFWCESAMTSGSLSPNGKYFATMVPASGPKCAISSNDNDGDSQSPRVLLVVDLENNTSQQLSGTSSGARILWFTWLSNSRIAFYRQPQAGLDAYSMWAINIDGTKPKLLVPGKWEDGYPTGANLIDTLDEDDRHVLVSYNKRRPKVTDVYKLNIFSGKLTMVAKDPVIDGQTALGWAIDQQGNVRGYQAVKGLYTYLYHRNDNKSDFKLLRKFKFQEPSFSISAYSYDPRFVYMRGQAVAKNGTVIDDSNTDAMWLYDAYNDEFVEKVFEHPRYDVGGIAISEKTEKPVYVTYYGDKPERVWLDKDLENVYTSIEAAFPDDKVSIGSWSKNEDKAIVTTWSDRNPGEMYFYDRNNGSISFIAKSRPWINKNEMSPMIPIEFEARDGLLISGYLTLPVNSDGKNLPLIINPHGGPNARDTWGYNREHQFFASRGYALLSMNFRGSTGYGRNHVKSANKEWGRKMQDDVTDSVNWAISQGIANPDKICIHGASYGGYAVMAGITKTPDLYKCAVNYVGVTDMKLLFTERPKVWEIWDEQQKVEIGDYSSEKEYLDEVSPINMVDRIKTPLYIVHGKLDWRVDIKHAQALRRELLKNGKKEGEDFWWMVKGDEGHGFVKPANNLELYSELEKFYATYLN</sequence>
<dbReference type="GO" id="GO:0004252">
    <property type="term" value="F:serine-type endopeptidase activity"/>
    <property type="evidence" value="ECO:0007669"/>
    <property type="project" value="InterPro"/>
</dbReference>
<protein>
    <submittedName>
        <fullName evidence="4">S9 family peptidase</fullName>
    </submittedName>
</protein>
<dbReference type="PANTHER" id="PTHR42776">
    <property type="entry name" value="SERINE PEPTIDASE S9 FAMILY MEMBER"/>
    <property type="match status" value="1"/>
</dbReference>
<dbReference type="Proteomes" id="UP000705230">
    <property type="component" value="Unassembled WGS sequence"/>
</dbReference>
<evidence type="ECO:0000313" key="5">
    <source>
        <dbReference type="Proteomes" id="UP000705230"/>
    </source>
</evidence>
<feature type="domain" description="Peptidase S9 prolyl oligopeptidase catalytic" evidence="3">
    <location>
        <begin position="449"/>
        <end position="664"/>
    </location>
</feature>
<dbReference type="InterPro" id="IPR029058">
    <property type="entry name" value="AB_hydrolase_fold"/>
</dbReference>
<evidence type="ECO:0000313" key="4">
    <source>
        <dbReference type="EMBL" id="MBL6903775.1"/>
    </source>
</evidence>
<keyword evidence="2" id="KW-0732">Signal</keyword>
<gene>
    <name evidence="4" type="ORF">ISR29_06195</name>
</gene>
<dbReference type="Gene3D" id="3.40.50.1820">
    <property type="entry name" value="alpha/beta hydrolase"/>
    <property type="match status" value="1"/>
</dbReference>
<organism evidence="4 5">
    <name type="scientific">SAR86 cluster bacterium</name>
    <dbReference type="NCBI Taxonomy" id="2030880"/>
    <lineage>
        <taxon>Bacteria</taxon>
        <taxon>Pseudomonadati</taxon>
        <taxon>Pseudomonadota</taxon>
        <taxon>Gammaproteobacteria</taxon>
        <taxon>SAR86 cluster</taxon>
    </lineage>
</organism>
<evidence type="ECO:0000259" key="3">
    <source>
        <dbReference type="Pfam" id="PF00326"/>
    </source>
</evidence>
<dbReference type="GO" id="GO:0006508">
    <property type="term" value="P:proteolysis"/>
    <property type="evidence" value="ECO:0007669"/>
    <property type="project" value="InterPro"/>
</dbReference>
<dbReference type="SUPFAM" id="SSF82171">
    <property type="entry name" value="DPP6 N-terminal domain-like"/>
    <property type="match status" value="1"/>
</dbReference>
<accession>A0A937SI63</accession>
<reference evidence="4" key="1">
    <citation type="submission" date="2020-10" db="EMBL/GenBank/DDBJ databases">
        <title>Microbiome of the Black Sea water column analyzed by genome centric metagenomics.</title>
        <authorList>
            <person name="Cabello-Yeves P.J."/>
            <person name="Callieri C."/>
            <person name="Picazo A."/>
            <person name="Mehrshad M."/>
            <person name="Haro-Moreno J.M."/>
            <person name="Roda-Garcia J."/>
            <person name="Dzembekova N."/>
            <person name="Slabakova V."/>
            <person name="Slabakova N."/>
            <person name="Moncheva S."/>
            <person name="Rodriguez-Valera F."/>
        </authorList>
    </citation>
    <scope>NUCLEOTIDE SEQUENCE</scope>
    <source>
        <strain evidence="4">BS30m-G43</strain>
    </source>
</reference>
<dbReference type="InterPro" id="IPR002470">
    <property type="entry name" value="Peptidase_S9A"/>
</dbReference>